<reference evidence="2" key="1">
    <citation type="submission" date="2022-01" db="EMBL/GenBank/DDBJ databases">
        <authorList>
            <person name="King R."/>
        </authorList>
    </citation>
    <scope>NUCLEOTIDE SEQUENCE</scope>
</reference>
<proteinExistence type="predicted"/>
<sequence length="124" mass="13447">MKGVFVIVVVFLIGFSYAYTNPFDDIMEPIMEELRQKQGGIIEILKSFATLLRAIVGILDGSSSAKTLVSAMQGVFFSIERTINLQGLVMRIPIVGRFIAPVIGGITTVIGNTPMLSGLIEQVL</sequence>
<name>A0A9N9TN68_PHYSR</name>
<evidence type="ECO:0000256" key="1">
    <source>
        <dbReference type="SAM" id="SignalP"/>
    </source>
</evidence>
<accession>A0A9N9TN68</accession>
<keyword evidence="1" id="KW-0732">Signal</keyword>
<gene>
    <name evidence="2" type="ORF">PHYEVI_LOCUS4953</name>
</gene>
<feature type="signal peptide" evidence="1">
    <location>
        <begin position="1"/>
        <end position="18"/>
    </location>
</feature>
<dbReference type="EMBL" id="OU900095">
    <property type="protein sequence ID" value="CAG9858564.1"/>
    <property type="molecule type" value="Genomic_DNA"/>
</dbReference>
<evidence type="ECO:0000313" key="3">
    <source>
        <dbReference type="Proteomes" id="UP001153712"/>
    </source>
</evidence>
<feature type="chain" id="PRO_5040272856" evidence="1">
    <location>
        <begin position="19"/>
        <end position="124"/>
    </location>
</feature>
<protein>
    <submittedName>
        <fullName evidence="2">Uncharacterized protein</fullName>
    </submittedName>
</protein>
<dbReference type="Proteomes" id="UP001153712">
    <property type="component" value="Chromosome 2"/>
</dbReference>
<dbReference type="AlphaFoldDB" id="A0A9N9TN68"/>
<keyword evidence="3" id="KW-1185">Reference proteome</keyword>
<organism evidence="2 3">
    <name type="scientific">Phyllotreta striolata</name>
    <name type="common">Striped flea beetle</name>
    <name type="synonym">Crioceris striolata</name>
    <dbReference type="NCBI Taxonomy" id="444603"/>
    <lineage>
        <taxon>Eukaryota</taxon>
        <taxon>Metazoa</taxon>
        <taxon>Ecdysozoa</taxon>
        <taxon>Arthropoda</taxon>
        <taxon>Hexapoda</taxon>
        <taxon>Insecta</taxon>
        <taxon>Pterygota</taxon>
        <taxon>Neoptera</taxon>
        <taxon>Endopterygota</taxon>
        <taxon>Coleoptera</taxon>
        <taxon>Polyphaga</taxon>
        <taxon>Cucujiformia</taxon>
        <taxon>Chrysomeloidea</taxon>
        <taxon>Chrysomelidae</taxon>
        <taxon>Galerucinae</taxon>
        <taxon>Alticini</taxon>
        <taxon>Phyllotreta</taxon>
    </lineage>
</organism>
<evidence type="ECO:0000313" key="2">
    <source>
        <dbReference type="EMBL" id="CAG9858564.1"/>
    </source>
</evidence>
<dbReference type="OrthoDB" id="6761175at2759"/>